<dbReference type="PANTHER" id="PTHR30535:SF4">
    <property type="entry name" value="HEMIN-BINDING PERIPLASMIC PROTEIN HMUT"/>
    <property type="match status" value="1"/>
</dbReference>
<dbReference type="RefSeq" id="WP_346336826.1">
    <property type="nucleotide sequence ID" value="NZ_JBBYXI010000002.1"/>
</dbReference>
<dbReference type="SUPFAM" id="SSF53807">
    <property type="entry name" value="Helical backbone' metal receptor"/>
    <property type="match status" value="1"/>
</dbReference>
<keyword evidence="3" id="KW-1185">Reference proteome</keyword>
<dbReference type="PANTHER" id="PTHR30535">
    <property type="entry name" value="VITAMIN B12-BINDING PROTEIN"/>
    <property type="match status" value="1"/>
</dbReference>
<accession>A0ABV0BKU2</accession>
<reference evidence="2 3" key="1">
    <citation type="submission" date="2024-04" db="EMBL/GenBank/DDBJ databases">
        <title>A novel species isolated from cricket.</title>
        <authorList>
            <person name="Wang H.-C."/>
        </authorList>
    </citation>
    <scope>NUCLEOTIDE SEQUENCE [LARGE SCALE GENOMIC DNA]</scope>
    <source>
        <strain evidence="2 3">WL0021</strain>
    </source>
</reference>
<dbReference type="PROSITE" id="PS50983">
    <property type="entry name" value="FE_B12_PBP"/>
    <property type="match status" value="1"/>
</dbReference>
<dbReference type="InterPro" id="IPR050902">
    <property type="entry name" value="ABC_Transporter_SBP"/>
</dbReference>
<dbReference type="Proteomes" id="UP001418637">
    <property type="component" value="Unassembled WGS sequence"/>
</dbReference>
<name>A0ABV0BKU2_9HYPH</name>
<dbReference type="InterPro" id="IPR002491">
    <property type="entry name" value="ABC_transptr_periplasmic_BD"/>
</dbReference>
<evidence type="ECO:0000313" key="2">
    <source>
        <dbReference type="EMBL" id="MEN3930801.1"/>
    </source>
</evidence>
<evidence type="ECO:0000313" key="3">
    <source>
        <dbReference type="Proteomes" id="UP001418637"/>
    </source>
</evidence>
<dbReference type="Pfam" id="PF01497">
    <property type="entry name" value="Peripla_BP_2"/>
    <property type="match status" value="1"/>
</dbReference>
<sequence>MLLRTFIPKAFTAICILFASGIPTKAETEKEGIISLGAGVTEILYSLDLGKNIVAVDTTSVYPKEALATKKNVGYVRTLSAEGILSLEPKIILADAIAGPADAISLIQQAGVKFVRVPEGLNPEKDIRDRIETIAKATDEQDKGSALVKEVEANLAKVTEEKKKHPLGKRVLFILSASNGRIMIGGKDTNIDHILSFIGARNVGASVTGWKPISEEGIIAAAPEVILVMSKGHGPGSIPDDLFALPAFASTPAAKSKALITVDAPYLMSYGPRTPVAALALLKLIHSENTGPQELKQ</sequence>
<dbReference type="EMBL" id="JBBYXI010000002">
    <property type="protein sequence ID" value="MEN3930801.1"/>
    <property type="molecule type" value="Genomic_DNA"/>
</dbReference>
<gene>
    <name evidence="2" type="ORF">WJT86_06980</name>
</gene>
<protein>
    <submittedName>
        <fullName evidence="2">ABC transporter substrate-binding protein</fullName>
    </submittedName>
</protein>
<evidence type="ECO:0000259" key="1">
    <source>
        <dbReference type="PROSITE" id="PS50983"/>
    </source>
</evidence>
<comment type="caution">
    <text evidence="2">The sequence shown here is derived from an EMBL/GenBank/DDBJ whole genome shotgun (WGS) entry which is preliminary data.</text>
</comment>
<dbReference type="Gene3D" id="3.40.50.1980">
    <property type="entry name" value="Nitrogenase molybdenum iron protein domain"/>
    <property type="match status" value="2"/>
</dbReference>
<feature type="domain" description="Fe/B12 periplasmic-binding" evidence="1">
    <location>
        <begin position="32"/>
        <end position="293"/>
    </location>
</feature>
<organism evidence="2 3">
    <name type="scientific">Hohaiivirga grylli</name>
    <dbReference type="NCBI Taxonomy" id="3133970"/>
    <lineage>
        <taxon>Bacteria</taxon>
        <taxon>Pseudomonadati</taxon>
        <taxon>Pseudomonadota</taxon>
        <taxon>Alphaproteobacteria</taxon>
        <taxon>Hyphomicrobiales</taxon>
        <taxon>Methylobacteriaceae</taxon>
        <taxon>Hohaiivirga</taxon>
    </lineage>
</organism>
<proteinExistence type="predicted"/>